<dbReference type="Proteomes" id="UP000587880">
    <property type="component" value="Unassembled WGS sequence"/>
</dbReference>
<evidence type="ECO:0000313" key="1">
    <source>
        <dbReference type="EMBL" id="NMF06266.1"/>
    </source>
</evidence>
<organism evidence="1 2">
    <name type="scientific">Clostridium beijerinckii</name>
    <name type="common">Clostridium MP</name>
    <dbReference type="NCBI Taxonomy" id="1520"/>
    <lineage>
        <taxon>Bacteria</taxon>
        <taxon>Bacillati</taxon>
        <taxon>Bacillota</taxon>
        <taxon>Clostridia</taxon>
        <taxon>Eubacteriales</taxon>
        <taxon>Clostridiaceae</taxon>
        <taxon>Clostridium</taxon>
    </lineage>
</organism>
<dbReference type="EMBL" id="JABAGD010000031">
    <property type="protein sequence ID" value="NMF06266.1"/>
    <property type="molecule type" value="Genomic_DNA"/>
</dbReference>
<name>A0A7X9SQK2_CLOBE</name>
<dbReference type="RefSeq" id="WP_168982481.1">
    <property type="nucleotide sequence ID" value="NZ_JABAGD010000031.1"/>
</dbReference>
<evidence type="ECO:0000313" key="2">
    <source>
        <dbReference type="Proteomes" id="UP000587880"/>
    </source>
</evidence>
<accession>A0A7X9SQK2</accession>
<gene>
    <name evidence="1" type="ORF">HF849_16225</name>
</gene>
<protein>
    <submittedName>
        <fullName evidence="1">Uncharacterized protein</fullName>
    </submittedName>
</protein>
<reference evidence="1 2" key="1">
    <citation type="submission" date="2020-04" db="EMBL/GenBank/DDBJ databases">
        <authorList>
            <person name="Hitch T.C.A."/>
            <person name="Wylensek D."/>
            <person name="Clavel T."/>
        </authorList>
    </citation>
    <scope>NUCLEOTIDE SEQUENCE [LARGE SCALE GENOMIC DNA]</scope>
    <source>
        <strain evidence="1 2">WB01_NA02</strain>
    </source>
</reference>
<dbReference type="AlphaFoldDB" id="A0A7X9SQK2"/>
<comment type="caution">
    <text evidence="1">The sequence shown here is derived from an EMBL/GenBank/DDBJ whole genome shotgun (WGS) entry which is preliminary data.</text>
</comment>
<proteinExistence type="predicted"/>
<sequence>MTIEEKGNLIDRMSDFIKDYWINTGMLDGKNNPIFILAEKLRDMADKIQIEEYEYQVNKEGIELFRTYWLDMFGELSEEFWERYRTDKRNANQINIEKV</sequence>